<gene>
    <name evidence="1" type="ORF">SAMN05216576_10773</name>
</gene>
<proteinExistence type="predicted"/>
<reference evidence="2" key="1">
    <citation type="submission" date="2016-10" db="EMBL/GenBank/DDBJ databases">
        <authorList>
            <person name="Varghese N."/>
            <person name="Submissions S."/>
        </authorList>
    </citation>
    <scope>NUCLEOTIDE SEQUENCE [LARGE SCALE GENOMIC DNA]</scope>
    <source>
        <strain evidence="2">DSM 26382</strain>
    </source>
</reference>
<evidence type="ECO:0000313" key="1">
    <source>
        <dbReference type="EMBL" id="SDC83070.1"/>
    </source>
</evidence>
<dbReference type="EMBL" id="FMZQ01000007">
    <property type="protein sequence ID" value="SDC83070.1"/>
    <property type="molecule type" value="Genomic_DNA"/>
</dbReference>
<dbReference type="Proteomes" id="UP000199467">
    <property type="component" value="Unassembled WGS sequence"/>
</dbReference>
<sequence length="93" mass="10518">MQVYDKKIRDAFHEFSSGVASDNTRNRSYAYWALCSDLPHGGPFYLLGNTKVVELWRSVNQTSKRNSSYLIVRVNNDAAGYALLAETLEKQVA</sequence>
<keyword evidence="2" id="KW-1185">Reference proteome</keyword>
<dbReference type="AlphaFoldDB" id="A0A1G6PS70"/>
<name>A0A1G6PS70_9GAMM</name>
<dbReference type="RefSeq" id="WP_017362231.1">
    <property type="nucleotide sequence ID" value="NZ_FMZQ01000007.1"/>
</dbReference>
<accession>A0A1G6PS70</accession>
<dbReference type="GeneID" id="57609137"/>
<organism evidence="1 2">
    <name type="scientific">Ectopseudomonas chengduensis</name>
    <dbReference type="NCBI Taxonomy" id="489632"/>
    <lineage>
        <taxon>Bacteria</taxon>
        <taxon>Pseudomonadati</taxon>
        <taxon>Pseudomonadota</taxon>
        <taxon>Gammaproteobacteria</taxon>
        <taxon>Pseudomonadales</taxon>
        <taxon>Pseudomonadaceae</taxon>
        <taxon>Ectopseudomonas</taxon>
    </lineage>
</organism>
<protein>
    <submittedName>
        <fullName evidence="1">Uncharacterized protein</fullName>
    </submittedName>
</protein>
<evidence type="ECO:0000313" key="2">
    <source>
        <dbReference type="Proteomes" id="UP000199467"/>
    </source>
</evidence>